<dbReference type="SUPFAM" id="SSF47384">
    <property type="entry name" value="Homodimeric domain of signal transducing histidine kinase"/>
    <property type="match status" value="1"/>
</dbReference>
<sequence>MLSLKNIPVFHFSPAASIILQTDSPDFRIAEVNAAFLQATNTKKADLIGKCIFDVLTPENGDDTSDSRKTLKTTLNQVMLLKKPHKIPLQKYRVFGPGNKGNDDHFWTCDTYPLINEHGIVEYIVHTITEVNDLLVSGESENALNNKLLLDKSFQHPLFNDYPDGIFTLDKQGNFLSVNNVMLDLAECTKEELLKLSFIPFIAEEDLEDAFNYFQQTIKGDIINFDIRVKTRLGKARILNITNIPIVIHKEVIGVYGIAKDITHVKEAEKQLEVYHKRVANILESITDGFFAVDHQWKVTYWNREAERILIKSREEMMDKNLWEKYPEAIPLKFYSEYHKAMNDQVSVHFEEYLPSVDLWCEVSAFPSEDGLSIYFRDISNRKKVENELNLEKEKYRNLFNFSPIPQWVYDVETFRFLDVNNAAIRHYGYTRKEFLSMTIQAITLSDDLGHLKEIIAAKVKAKLFNQEKIRNQKKSGEIIYVNIEANTIQFEGRDARLVIATDITDNIKSEQALKLSEQRFKALVQDGSDLIAILDTDGNYQYVSPTSKSILGIDADSFIGKNAFDFIHKDDKELVKSQFDMLSVQKRVEVSAFRFLDGNNKFRWVETIITDMSDDPVIAGIVANSRDVTRRIEDENKIKAGLERYNIVSKATSDTIYDFNFLTNEVVWNKGIHGIFGHKLVADTTTQEWWLKNVHPEDAKRTVQNFENCIKNKKPRWKAEYRFRSADGTYRYVLDRSFLIYNEEGEPVKMIGAIQDITEQINYIQAIEDQNTRLREIAWFQSHVVRAPLARIMGLTDILKNAEGETYYSELLAHILTSAQELDDVIRSIVMRSAEVENEPAAKIEIDL</sequence>
<feature type="domain" description="PAS" evidence="6">
    <location>
        <begin position="392"/>
        <end position="463"/>
    </location>
</feature>
<dbReference type="NCBIfam" id="TIGR00229">
    <property type="entry name" value="sensory_box"/>
    <property type="match status" value="5"/>
</dbReference>
<dbReference type="GO" id="GO:0006355">
    <property type="term" value="P:regulation of DNA-templated transcription"/>
    <property type="evidence" value="ECO:0007669"/>
    <property type="project" value="InterPro"/>
</dbReference>
<dbReference type="Proteomes" id="UP000199226">
    <property type="component" value="Unassembled WGS sequence"/>
</dbReference>
<dbReference type="CDD" id="cd00130">
    <property type="entry name" value="PAS"/>
    <property type="match status" value="5"/>
</dbReference>
<dbReference type="InterPro" id="IPR003661">
    <property type="entry name" value="HisK_dim/P_dom"/>
</dbReference>
<feature type="domain" description="PAS" evidence="6">
    <location>
        <begin position="151"/>
        <end position="221"/>
    </location>
</feature>
<dbReference type="AlphaFoldDB" id="A0A1G9TRY4"/>
<comment type="catalytic activity">
    <reaction evidence="1">
        <text>ATP + protein L-histidine = ADP + protein N-phospho-L-histidine.</text>
        <dbReference type="EC" id="2.7.13.3"/>
    </reaction>
</comment>
<accession>A0A1G9TRY4</accession>
<dbReference type="InterPro" id="IPR036097">
    <property type="entry name" value="HisK_dim/P_sf"/>
</dbReference>
<evidence type="ECO:0000256" key="3">
    <source>
        <dbReference type="ARBA" id="ARBA00022553"/>
    </source>
</evidence>
<dbReference type="GO" id="GO:0000155">
    <property type="term" value="F:phosphorelay sensor kinase activity"/>
    <property type="evidence" value="ECO:0007669"/>
    <property type="project" value="InterPro"/>
</dbReference>
<evidence type="ECO:0000256" key="4">
    <source>
        <dbReference type="ARBA" id="ARBA00022679"/>
    </source>
</evidence>
<dbReference type="Pfam" id="PF08448">
    <property type="entry name" value="PAS_4"/>
    <property type="match status" value="3"/>
</dbReference>
<dbReference type="Pfam" id="PF00989">
    <property type="entry name" value="PAS"/>
    <property type="match status" value="1"/>
</dbReference>
<name>A0A1G9TRY4_9SPHI</name>
<dbReference type="InterPro" id="IPR052162">
    <property type="entry name" value="Sensor_kinase/Photoreceptor"/>
</dbReference>
<feature type="domain" description="PAS" evidence="6">
    <location>
        <begin position="517"/>
        <end position="592"/>
    </location>
</feature>
<dbReference type="InterPro" id="IPR013656">
    <property type="entry name" value="PAS_4"/>
</dbReference>
<dbReference type="InterPro" id="IPR000700">
    <property type="entry name" value="PAS-assoc_C"/>
</dbReference>
<gene>
    <name evidence="8" type="ORF">SAMN05421813_1147</name>
</gene>
<dbReference type="InterPro" id="IPR000014">
    <property type="entry name" value="PAS"/>
</dbReference>
<dbReference type="CDD" id="cd00082">
    <property type="entry name" value="HisKA"/>
    <property type="match status" value="1"/>
</dbReference>
<reference evidence="9" key="1">
    <citation type="submission" date="2016-10" db="EMBL/GenBank/DDBJ databases">
        <authorList>
            <person name="Varghese N."/>
            <person name="Submissions S."/>
        </authorList>
    </citation>
    <scope>NUCLEOTIDE SEQUENCE [LARGE SCALE GENOMIC DNA]</scope>
    <source>
        <strain evidence="9">DSM 24536</strain>
    </source>
</reference>
<evidence type="ECO:0000259" key="7">
    <source>
        <dbReference type="PROSITE" id="PS50113"/>
    </source>
</evidence>
<dbReference type="InterPro" id="IPR001610">
    <property type="entry name" value="PAC"/>
</dbReference>
<evidence type="ECO:0000256" key="2">
    <source>
        <dbReference type="ARBA" id="ARBA00012438"/>
    </source>
</evidence>
<dbReference type="PANTHER" id="PTHR43304">
    <property type="entry name" value="PHYTOCHROME-LIKE PROTEIN CPH1"/>
    <property type="match status" value="1"/>
</dbReference>
<feature type="domain" description="PAC" evidence="7">
    <location>
        <begin position="223"/>
        <end position="274"/>
    </location>
</feature>
<dbReference type="InterPro" id="IPR035965">
    <property type="entry name" value="PAS-like_dom_sf"/>
</dbReference>
<proteinExistence type="predicted"/>
<evidence type="ECO:0000256" key="5">
    <source>
        <dbReference type="ARBA" id="ARBA00022777"/>
    </source>
</evidence>
<dbReference type="STRING" id="990371.SAMN05421813_1147"/>
<dbReference type="InterPro" id="IPR013655">
    <property type="entry name" value="PAS_fold_3"/>
</dbReference>
<keyword evidence="9" id="KW-1185">Reference proteome</keyword>
<evidence type="ECO:0000313" key="8">
    <source>
        <dbReference type="EMBL" id="SDM50422.1"/>
    </source>
</evidence>
<feature type="domain" description="PAS" evidence="6">
    <location>
        <begin position="275"/>
        <end position="322"/>
    </location>
</feature>
<keyword evidence="4" id="KW-0808">Transferase</keyword>
<evidence type="ECO:0000259" key="6">
    <source>
        <dbReference type="PROSITE" id="PS50112"/>
    </source>
</evidence>
<dbReference type="PROSITE" id="PS50112">
    <property type="entry name" value="PAS"/>
    <property type="match status" value="4"/>
</dbReference>
<keyword evidence="5" id="KW-0418">Kinase</keyword>
<dbReference type="SMART" id="SM00091">
    <property type="entry name" value="PAS"/>
    <property type="match status" value="6"/>
</dbReference>
<dbReference type="EC" id="2.7.13.3" evidence="2"/>
<feature type="domain" description="PAC" evidence="7">
    <location>
        <begin position="718"/>
        <end position="770"/>
    </location>
</feature>
<evidence type="ECO:0000256" key="1">
    <source>
        <dbReference type="ARBA" id="ARBA00000085"/>
    </source>
</evidence>
<dbReference type="Gene3D" id="3.30.450.20">
    <property type="entry name" value="PAS domain"/>
    <property type="match status" value="6"/>
</dbReference>
<keyword evidence="3" id="KW-0597">Phosphoprotein</keyword>
<organism evidence="8 9">
    <name type="scientific">Daejeonella rubra</name>
    <dbReference type="NCBI Taxonomy" id="990371"/>
    <lineage>
        <taxon>Bacteria</taxon>
        <taxon>Pseudomonadati</taxon>
        <taxon>Bacteroidota</taxon>
        <taxon>Sphingobacteriia</taxon>
        <taxon>Sphingobacteriales</taxon>
        <taxon>Sphingobacteriaceae</taxon>
        <taxon>Daejeonella</taxon>
    </lineage>
</organism>
<dbReference type="PANTHER" id="PTHR43304:SF1">
    <property type="entry name" value="PAC DOMAIN-CONTAINING PROTEIN"/>
    <property type="match status" value="1"/>
</dbReference>
<dbReference type="SMART" id="SM00086">
    <property type="entry name" value="PAC"/>
    <property type="match status" value="4"/>
</dbReference>
<dbReference type="SUPFAM" id="SSF55785">
    <property type="entry name" value="PYP-like sensor domain (PAS domain)"/>
    <property type="match status" value="6"/>
</dbReference>
<dbReference type="Pfam" id="PF13426">
    <property type="entry name" value="PAS_9"/>
    <property type="match status" value="1"/>
</dbReference>
<dbReference type="InterPro" id="IPR013767">
    <property type="entry name" value="PAS_fold"/>
</dbReference>
<dbReference type="PROSITE" id="PS50113">
    <property type="entry name" value="PAC"/>
    <property type="match status" value="2"/>
</dbReference>
<dbReference type="Pfam" id="PF08447">
    <property type="entry name" value="PAS_3"/>
    <property type="match status" value="1"/>
</dbReference>
<dbReference type="EMBL" id="FNHH01000014">
    <property type="protein sequence ID" value="SDM50422.1"/>
    <property type="molecule type" value="Genomic_DNA"/>
</dbReference>
<protein>
    <recommendedName>
        <fullName evidence="2">histidine kinase</fullName>
        <ecNumber evidence="2">2.7.13.3</ecNumber>
    </recommendedName>
</protein>
<evidence type="ECO:0000313" key="9">
    <source>
        <dbReference type="Proteomes" id="UP000199226"/>
    </source>
</evidence>